<proteinExistence type="predicted"/>
<sequence length="775" mass="88123">MNHTEFSPVEQAFSALSGVEKMSARIPYIITGDFPSLGLFTSLRFLEWVSGNPEGVISLPTGKTPEYFIKNTHHILENWNREEIRQLLGRYGLGSLRKPDLRGLQFVQIDEFYPISPAQHNSFHNYVTEYYIRGFGLDPGRALLINAEEIPLPGGRHYSEVFPGSAIDLSLRYRESRSADEEVRKASIFAIDNWCSEYEAKIREKGGIGFFLGGIGPDGHIAFNTRGSDLWSTTRLTQTNFETQAVAAGDLGGIEISRNRLVITIGLGTITYNPDAVAIIFAAGEAKAEVVKSALESEINTVYPATVLQRLPNARFYLTEGAASRLSDSVERYYKTGEWTRRKTERAVIDLCTKLDKYGHNLTIDELRADPWCSLIPDLGEQTVPGVVSAIMDKLQKGMKRDENQVIYHTGPHHDDIMLGIMPYTNRQLRTATNDIHFAVMTSGFTAVTNHFLISALEDTLEMLEKGEIQMILYPDFFKKGYAFKWDKDVYHFLDNVARQNEYEKRRGLCHRIVRSAVVIWETEDRFELRKVLKNVVNTLKESYDGSKNPPDIQKLKGMLREFEEELVWAYYGVPVKNVHHLRLGFYKGEIFTENPEKNRDMLPILQQLREIKPTIISLALDPEGSGPDTHYKVLQAIAGAVQEWSREADLSQLRILGYRNVWYRFHPADADLLVPVSLNSLAVLEKSFAESYLSQVHASFPSFEYDGPFSELTRKTWVKQLKQIQLLLGKNFFYENNNALIRATHGLLYIKEMNVDEFTGIARSLKKLSEGTEA</sequence>
<dbReference type="InterPro" id="IPR037171">
    <property type="entry name" value="NagB/RpiA_transferase-like"/>
</dbReference>
<reference evidence="1" key="1">
    <citation type="journal article" date="2015" name="Genome Announc.">
        <title>Draft Genome Sequence of Bacteroidales Strain TBC1, a Novel Isolate from a Methanogenic Wastewater Treatment System.</title>
        <authorList>
            <person name="Tourlousse D.M."/>
            <person name="Matsuura N."/>
            <person name="Sun L."/>
            <person name="Toyonaga M."/>
            <person name="Kuroda K."/>
            <person name="Ohashi A."/>
            <person name="Cruz R."/>
            <person name="Yamaguchi T."/>
            <person name="Sekiguchi Y."/>
        </authorList>
    </citation>
    <scope>NUCLEOTIDE SEQUENCE [LARGE SCALE GENOMIC DNA]</scope>
    <source>
        <strain evidence="1">TBC1</strain>
    </source>
</reference>
<dbReference type="InterPro" id="IPR052960">
    <property type="entry name" value="GlcN6P_deaminase-like"/>
</dbReference>
<name>A0A0S7BS41_9BACT</name>
<dbReference type="PATRIC" id="fig|1678841.3.peg.2112"/>
<dbReference type="InterPro" id="IPR018321">
    <property type="entry name" value="Glucosamine6P_isomerase_CS"/>
</dbReference>
<protein>
    <submittedName>
        <fullName evidence="1">GlcNAc-PI de-N-acetylase</fullName>
    </submittedName>
</protein>
<accession>A0A0S7BS41</accession>
<evidence type="ECO:0000313" key="1">
    <source>
        <dbReference type="EMBL" id="GAP43733.1"/>
    </source>
</evidence>
<dbReference type="STRING" id="1678841.TBC1_111891"/>
<organism evidence="1">
    <name type="scientific">Lentimicrobium saccharophilum</name>
    <dbReference type="NCBI Taxonomy" id="1678841"/>
    <lineage>
        <taxon>Bacteria</taxon>
        <taxon>Pseudomonadati</taxon>
        <taxon>Bacteroidota</taxon>
        <taxon>Bacteroidia</taxon>
        <taxon>Bacteroidales</taxon>
        <taxon>Lentimicrobiaceae</taxon>
        <taxon>Lentimicrobium</taxon>
    </lineage>
</organism>
<gene>
    <name evidence="1" type="ORF">TBC1_111891</name>
</gene>
<dbReference type="PANTHER" id="PTHR42892">
    <property type="entry name" value="GLUCOSAMINE-6-PHOSPHATE DEAMINASE-LIKE PROTEIN BT_0258-RELATED"/>
    <property type="match status" value="1"/>
</dbReference>
<keyword evidence="2" id="KW-1185">Reference proteome</keyword>
<dbReference type="AlphaFoldDB" id="A0A0S7BS41"/>
<dbReference type="PROSITE" id="PS01161">
    <property type="entry name" value="GLC_GALNAC_ISOMERASE"/>
    <property type="match status" value="1"/>
</dbReference>
<dbReference type="RefSeq" id="WP_062041338.1">
    <property type="nucleotide sequence ID" value="NZ_DF968182.1"/>
</dbReference>
<dbReference type="PANTHER" id="PTHR42892:SF1">
    <property type="entry name" value="GLUCOSAMINE-6-PHOSPHATE ISOMERASE"/>
    <property type="match status" value="1"/>
</dbReference>
<dbReference type="SUPFAM" id="SSF100950">
    <property type="entry name" value="NagB/RpiA/CoA transferase-like"/>
    <property type="match status" value="1"/>
</dbReference>
<dbReference type="GO" id="GO:0006044">
    <property type="term" value="P:N-acetylglucosamine metabolic process"/>
    <property type="evidence" value="ECO:0007669"/>
    <property type="project" value="InterPro"/>
</dbReference>
<dbReference type="Gene3D" id="3.40.50.1360">
    <property type="match status" value="1"/>
</dbReference>
<dbReference type="OrthoDB" id="9791139at2"/>
<dbReference type="GO" id="GO:0004342">
    <property type="term" value="F:glucosamine-6-phosphate deaminase activity"/>
    <property type="evidence" value="ECO:0007669"/>
    <property type="project" value="InterPro"/>
</dbReference>
<evidence type="ECO:0000313" key="2">
    <source>
        <dbReference type="Proteomes" id="UP000053091"/>
    </source>
</evidence>
<dbReference type="EMBL" id="DF968182">
    <property type="protein sequence ID" value="GAP43733.1"/>
    <property type="molecule type" value="Genomic_DNA"/>
</dbReference>
<dbReference type="Proteomes" id="UP000053091">
    <property type="component" value="Unassembled WGS sequence"/>
</dbReference>